<dbReference type="Pfam" id="PF00083">
    <property type="entry name" value="Sugar_tr"/>
    <property type="match status" value="1"/>
</dbReference>
<feature type="transmembrane region" description="Helical" evidence="6">
    <location>
        <begin position="241"/>
        <end position="260"/>
    </location>
</feature>
<name>A0AAN7L6V3_9MYRT</name>
<dbReference type="Gene3D" id="1.20.1250.20">
    <property type="entry name" value="MFS general substrate transporter like domains"/>
    <property type="match status" value="1"/>
</dbReference>
<evidence type="ECO:0000256" key="4">
    <source>
        <dbReference type="ARBA" id="ARBA00023136"/>
    </source>
</evidence>
<evidence type="ECO:0000256" key="1">
    <source>
        <dbReference type="ARBA" id="ARBA00004141"/>
    </source>
</evidence>
<accession>A0AAN7L6V3</accession>
<keyword evidence="3 6" id="KW-1133">Transmembrane helix</keyword>
<feature type="transmembrane region" description="Helical" evidence="6">
    <location>
        <begin position="455"/>
        <end position="473"/>
    </location>
</feature>
<dbReference type="SUPFAM" id="SSF103473">
    <property type="entry name" value="MFS general substrate transporter"/>
    <property type="match status" value="1"/>
</dbReference>
<dbReference type="GO" id="GO:0016020">
    <property type="term" value="C:membrane"/>
    <property type="evidence" value="ECO:0007669"/>
    <property type="project" value="UniProtKB-SubCell"/>
</dbReference>
<evidence type="ECO:0000259" key="7">
    <source>
        <dbReference type="PROSITE" id="PS50850"/>
    </source>
</evidence>
<feature type="transmembrane region" description="Helical" evidence="6">
    <location>
        <begin position="329"/>
        <end position="349"/>
    </location>
</feature>
<keyword evidence="4 6" id="KW-0472">Membrane</keyword>
<gene>
    <name evidence="8" type="ORF">SAY87_023528</name>
</gene>
<dbReference type="InterPro" id="IPR020846">
    <property type="entry name" value="MFS_dom"/>
</dbReference>
<evidence type="ECO:0000256" key="5">
    <source>
        <dbReference type="SAM" id="MobiDB-lite"/>
    </source>
</evidence>
<comment type="caution">
    <text evidence="8">The sequence shown here is derived from an EMBL/GenBank/DDBJ whole genome shotgun (WGS) entry which is preliminary data.</text>
</comment>
<dbReference type="InterPro" id="IPR005828">
    <property type="entry name" value="MFS_sugar_transport-like"/>
</dbReference>
<sequence length="531" mass="57364">MADDTPLLSDHQPPPTAAPGEKPLRTMDSMIELCIGEFGRAQFAQAALVSLSWFFDAQQTFISVFTDSEPLWHCTDPARCTPGAADLCGIPDGSWSWDENTAGRHTSVVSEWGLQCATPFIRGLPASSFFAGCLLGGLILATLADSSLGRRNLLFHTCFGMAITSLLTAFSTSIWAYAALRFMCGFGRAAIGTCALVLSTELVGRRWRGPVGMVGFILFSLGFLSLPAIAYANRGGSWRVLYLWTSVPTLFYCVLVYFLVYESPRWLFVKGRKEEAIQTLKSIAPPEKHSRLTSSFFSSAPFLGSDFDPSAADVDIFSAMKLLLARRWALLRLSAVMVVSFGTGMVYYGMPLGLANLSFNLYIGVASNALSEIPSALAALLFIAKLSRRLSLLAMTTVSAVFSALCILRGEPWGRLQMWFELVSFFGGCTALNMLLIYTLELFPTCVRNSAVSMVRQALVLGGAFSPFLVAAGRTSGGALSYGVFGAVIGCCGLFVVCLPETRGGTISDTMEEEELKMMGRSRMSGVATLA</sequence>
<keyword evidence="2 6" id="KW-0812">Transmembrane</keyword>
<feature type="domain" description="Major facilitator superfamily (MFS) profile" evidence="7">
    <location>
        <begin position="45"/>
        <end position="504"/>
    </location>
</feature>
<dbReference type="EMBL" id="JAXIOK010000003">
    <property type="protein sequence ID" value="KAK4775567.1"/>
    <property type="molecule type" value="Genomic_DNA"/>
</dbReference>
<protein>
    <recommendedName>
        <fullName evidence="7">Major facilitator superfamily (MFS) profile domain-containing protein</fullName>
    </recommendedName>
</protein>
<feature type="transmembrane region" description="Helical" evidence="6">
    <location>
        <begin position="479"/>
        <end position="499"/>
    </location>
</feature>
<dbReference type="Proteomes" id="UP001345219">
    <property type="component" value="Chromosome 18"/>
</dbReference>
<proteinExistence type="predicted"/>
<feature type="region of interest" description="Disordered" evidence="5">
    <location>
        <begin position="1"/>
        <end position="23"/>
    </location>
</feature>
<dbReference type="GO" id="GO:0022857">
    <property type="term" value="F:transmembrane transporter activity"/>
    <property type="evidence" value="ECO:0007669"/>
    <property type="project" value="InterPro"/>
</dbReference>
<dbReference type="InterPro" id="IPR036259">
    <property type="entry name" value="MFS_trans_sf"/>
</dbReference>
<feature type="transmembrane region" description="Helical" evidence="6">
    <location>
        <begin position="120"/>
        <end position="141"/>
    </location>
</feature>
<reference evidence="8 9" key="1">
    <citation type="journal article" date="2023" name="Hortic Res">
        <title>Pangenome of water caltrop reveals structural variations and asymmetric subgenome divergence after allopolyploidization.</title>
        <authorList>
            <person name="Zhang X."/>
            <person name="Chen Y."/>
            <person name="Wang L."/>
            <person name="Yuan Y."/>
            <person name="Fang M."/>
            <person name="Shi L."/>
            <person name="Lu R."/>
            <person name="Comes H.P."/>
            <person name="Ma Y."/>
            <person name="Chen Y."/>
            <person name="Huang G."/>
            <person name="Zhou Y."/>
            <person name="Zheng Z."/>
            <person name="Qiu Y."/>
        </authorList>
    </citation>
    <scope>NUCLEOTIDE SEQUENCE [LARGE SCALE GENOMIC DNA]</scope>
    <source>
        <tissue evidence="8">Roots</tissue>
    </source>
</reference>
<feature type="transmembrane region" description="Helical" evidence="6">
    <location>
        <begin position="178"/>
        <end position="198"/>
    </location>
</feature>
<feature type="transmembrane region" description="Helical" evidence="6">
    <location>
        <begin position="422"/>
        <end position="443"/>
    </location>
</feature>
<feature type="transmembrane region" description="Helical" evidence="6">
    <location>
        <begin position="361"/>
        <end position="383"/>
    </location>
</feature>
<dbReference type="PANTHER" id="PTHR24064">
    <property type="entry name" value="SOLUTE CARRIER FAMILY 22 MEMBER"/>
    <property type="match status" value="1"/>
</dbReference>
<feature type="transmembrane region" description="Helical" evidence="6">
    <location>
        <begin position="390"/>
        <end position="410"/>
    </location>
</feature>
<keyword evidence="9" id="KW-1185">Reference proteome</keyword>
<dbReference type="PROSITE" id="PS50850">
    <property type="entry name" value="MFS"/>
    <property type="match status" value="1"/>
</dbReference>
<feature type="transmembrane region" description="Helical" evidence="6">
    <location>
        <begin position="210"/>
        <end position="229"/>
    </location>
</feature>
<evidence type="ECO:0000256" key="2">
    <source>
        <dbReference type="ARBA" id="ARBA00022692"/>
    </source>
</evidence>
<dbReference type="AlphaFoldDB" id="A0AAN7L6V3"/>
<feature type="transmembrane region" description="Helical" evidence="6">
    <location>
        <begin position="153"/>
        <end position="172"/>
    </location>
</feature>
<evidence type="ECO:0000256" key="6">
    <source>
        <dbReference type="SAM" id="Phobius"/>
    </source>
</evidence>
<comment type="subcellular location">
    <subcellularLocation>
        <location evidence="1">Membrane</location>
        <topology evidence="1">Multi-pass membrane protein</topology>
    </subcellularLocation>
</comment>
<evidence type="ECO:0000313" key="9">
    <source>
        <dbReference type="Proteomes" id="UP001345219"/>
    </source>
</evidence>
<evidence type="ECO:0000256" key="3">
    <source>
        <dbReference type="ARBA" id="ARBA00022989"/>
    </source>
</evidence>
<organism evidence="8 9">
    <name type="scientific">Trapa incisa</name>
    <dbReference type="NCBI Taxonomy" id="236973"/>
    <lineage>
        <taxon>Eukaryota</taxon>
        <taxon>Viridiplantae</taxon>
        <taxon>Streptophyta</taxon>
        <taxon>Embryophyta</taxon>
        <taxon>Tracheophyta</taxon>
        <taxon>Spermatophyta</taxon>
        <taxon>Magnoliopsida</taxon>
        <taxon>eudicotyledons</taxon>
        <taxon>Gunneridae</taxon>
        <taxon>Pentapetalae</taxon>
        <taxon>rosids</taxon>
        <taxon>malvids</taxon>
        <taxon>Myrtales</taxon>
        <taxon>Lythraceae</taxon>
        <taxon>Trapa</taxon>
    </lineage>
</organism>
<evidence type="ECO:0000313" key="8">
    <source>
        <dbReference type="EMBL" id="KAK4775567.1"/>
    </source>
</evidence>